<name>A0A9P3GB48_9APHY</name>
<evidence type="ECO:0000256" key="3">
    <source>
        <dbReference type="SAM" id="MobiDB-lite"/>
    </source>
</evidence>
<proteinExistence type="predicted"/>
<dbReference type="SUPFAM" id="SSF52540">
    <property type="entry name" value="P-loop containing nucleoside triphosphate hydrolases"/>
    <property type="match status" value="1"/>
</dbReference>
<keyword evidence="2" id="KW-0175">Coiled coil</keyword>
<dbReference type="InterPro" id="IPR027417">
    <property type="entry name" value="P-loop_NTPase"/>
</dbReference>
<evidence type="ECO:0000313" key="6">
    <source>
        <dbReference type="Proteomes" id="UP000703269"/>
    </source>
</evidence>
<feature type="region of interest" description="Disordered" evidence="3">
    <location>
        <begin position="1022"/>
        <end position="1170"/>
    </location>
</feature>
<dbReference type="Pfam" id="PF24809">
    <property type="entry name" value="DUF7708"/>
    <property type="match status" value="1"/>
</dbReference>
<organism evidence="5 6">
    <name type="scientific">Phanerochaete sordida</name>
    <dbReference type="NCBI Taxonomy" id="48140"/>
    <lineage>
        <taxon>Eukaryota</taxon>
        <taxon>Fungi</taxon>
        <taxon>Dikarya</taxon>
        <taxon>Basidiomycota</taxon>
        <taxon>Agaricomycotina</taxon>
        <taxon>Agaricomycetes</taxon>
        <taxon>Polyporales</taxon>
        <taxon>Phanerochaetaceae</taxon>
        <taxon>Phanerochaete</taxon>
    </lineage>
</organism>
<dbReference type="Pfam" id="PF24883">
    <property type="entry name" value="NPHP3_N"/>
    <property type="match status" value="1"/>
</dbReference>
<dbReference type="PANTHER" id="PTHR10039:SF17">
    <property type="entry name" value="FUNGAL STAND N-TERMINAL GOODBYE DOMAIN-CONTAINING PROTEIN-RELATED"/>
    <property type="match status" value="1"/>
</dbReference>
<evidence type="ECO:0000256" key="1">
    <source>
        <dbReference type="ARBA" id="ARBA00022737"/>
    </source>
</evidence>
<feature type="compositionally biased region" description="Acidic residues" evidence="3">
    <location>
        <begin position="1096"/>
        <end position="1132"/>
    </location>
</feature>
<dbReference type="PROSITE" id="PS50835">
    <property type="entry name" value="IG_LIKE"/>
    <property type="match status" value="1"/>
</dbReference>
<accession>A0A9P3GB48</accession>
<feature type="compositionally biased region" description="Acidic residues" evidence="3">
    <location>
        <begin position="1077"/>
        <end position="1089"/>
    </location>
</feature>
<gene>
    <name evidence="5" type="ORF">PsYK624_068040</name>
</gene>
<feature type="coiled-coil region" evidence="2">
    <location>
        <begin position="193"/>
        <end position="227"/>
    </location>
</feature>
<keyword evidence="6" id="KW-1185">Reference proteome</keyword>
<sequence>MSSPSSSCTTIAERKSLFQRAFEKYLQGLSGKTRDKDFFAQCYDGHSKNLTPDDINAMLQASVGERWLRHSTTRKVLLTLAAIQKEFDGVVNAITAFDPTPISGAAWACVTALANFVDRYFKVSDTIADALVALGDDLRRIATYDRLFGESSVLEDVLCQSYVDIFHFWSRVYQELHRPRAMKVVSALVSLRSAKLEKIIANMRSNAERVEEQTKLVKRERAQQEKLVRSVRDFLGPPLPTGSMSATERRLLGSQYAQIEDQCCNWIFTHSIYEAWKNAETPSPALWVYAPPGAGKSVLCQRVADVVREDSAVAVAAHYFRFDQNFTTLEVLKSLAAQLWEPCLVYHSSYDFVEKLARFAEDRTGDPTSRVLSILHELVRRLPAVYLFLDGVDEEVTKVTECTNDGDPRKNALGVLGVLNDLVVPKADAARNIRLWISSQNVAYTRQNFRMYTPFDIKDAVRTGIKCYLTRSVGSITVIPPEQQEVILHQLLARVESNFLWAHLIVVELKKATSLAELDEILEAGRAGDLDAYYRRFFDKFLQSSKASLARDVFSLVAFARRPLKVVEIQEALAILRSPAGSLEDSRKPFLTALLELFSPFIEVQNDSNTSLDQKFKESEAYAHSDFVTLASSCRLFHSSLFDFLRRHADVICENDEGDEEKPKQSGFRVCPLRIADACLLYLTQARYSALLRRSGDDWVDTNGQAVSEHQFLTYSAKNWDKHLDLVAPNGADLPFSSLGAATSALAVVAGQFRPRVLAFLTSRNFQTCIQIQSLWIVGAFSPYKWRNWEDGRVWVRRSLPRWIIEDNYCRDYHRFWWDWQKYLSCVGCDDLACPFRQCIGEVDRCWWGSLGTGNFLSGMESRYRSFRFEAPITDEEAVGRSDFQIAVATRDSVKALRLTSVADSQLNFVVESWSYSTDLLPILQRSQTLTIPLELCHASHYAVGDPNTSTAYIVCAAGGAPIASFNTDGRCLRIGTQVFYADSHGEYKVFEGIDAEDEDYIEEVAAYDGVVAVTSRRFPRVPVAKPSSAAPSQEATLCGDEDSDSEWADSDDEADSDSSSVSTDQGYETSSSCSSADEDEDAGDDSDSDSSCSSDEQEEEQDSSDEEDAEEEAAQEEDDGDSVYADSDDGVDPSTFAFGQVQAYGDQDTTRRRSRNARDPNAPPDPPVQQAYMQVFTDEGRLFRFRRKTSDCLVDSAPALHPTEPLVVWPLSGRELLFADYEDNTYFVREIGESSDTASNSSIKCHFAKSGRHLHIAIFETRTSGAEEEAKTAHLTLLVHTYRLCSSKPTRSPPTRIYTAQVDLGVFERAQLSPKLPCTLTWDDTHLYASWSGMTLLVHRIPLFSPPKGTEPSVNADPQCQRETILLPASAEHRDVFFFPARDRACAQVIVGGLAISEKRAMTHAMDLAAPVGCLLQPDDLGEWISAGDGLKRKGGRGAGQLNVALEQFDPDVDCVLEPFLWQG</sequence>
<dbReference type="Gene3D" id="3.40.50.300">
    <property type="entry name" value="P-loop containing nucleotide triphosphate hydrolases"/>
    <property type="match status" value="1"/>
</dbReference>
<reference evidence="5 6" key="1">
    <citation type="submission" date="2021-08" db="EMBL/GenBank/DDBJ databases">
        <title>Draft Genome Sequence of Phanerochaete sordida strain YK-624.</title>
        <authorList>
            <person name="Mori T."/>
            <person name="Dohra H."/>
            <person name="Suzuki T."/>
            <person name="Kawagishi H."/>
            <person name="Hirai H."/>
        </authorList>
    </citation>
    <scope>NUCLEOTIDE SEQUENCE [LARGE SCALE GENOMIC DNA]</scope>
    <source>
        <strain evidence="5 6">YK-624</strain>
    </source>
</reference>
<dbReference type="PANTHER" id="PTHR10039">
    <property type="entry name" value="AMELOGENIN"/>
    <property type="match status" value="1"/>
</dbReference>
<feature type="compositionally biased region" description="Acidic residues" evidence="3">
    <location>
        <begin position="1040"/>
        <end position="1057"/>
    </location>
</feature>
<keyword evidence="5" id="KW-0547">Nucleotide-binding</keyword>
<dbReference type="InterPro" id="IPR007110">
    <property type="entry name" value="Ig-like_dom"/>
</dbReference>
<keyword evidence="1" id="KW-0677">Repeat</keyword>
<comment type="caution">
    <text evidence="5">The sequence shown here is derived from an EMBL/GenBank/DDBJ whole genome shotgun (WGS) entry which is preliminary data.</text>
</comment>
<dbReference type="Proteomes" id="UP000703269">
    <property type="component" value="Unassembled WGS sequence"/>
</dbReference>
<dbReference type="InterPro" id="IPR056125">
    <property type="entry name" value="DUF7708"/>
</dbReference>
<dbReference type="OrthoDB" id="21416at2759"/>
<evidence type="ECO:0000259" key="4">
    <source>
        <dbReference type="PROSITE" id="PS50835"/>
    </source>
</evidence>
<evidence type="ECO:0000256" key="2">
    <source>
        <dbReference type="SAM" id="Coils"/>
    </source>
</evidence>
<dbReference type="EMBL" id="BPQB01000017">
    <property type="protein sequence ID" value="GJE90660.1"/>
    <property type="molecule type" value="Genomic_DNA"/>
</dbReference>
<protein>
    <submittedName>
        <fullName evidence="5">ATP-binding protein</fullName>
    </submittedName>
</protein>
<evidence type="ECO:0000313" key="5">
    <source>
        <dbReference type="EMBL" id="GJE90660.1"/>
    </source>
</evidence>
<dbReference type="InterPro" id="IPR056884">
    <property type="entry name" value="NPHP3-like_N"/>
</dbReference>
<dbReference type="GO" id="GO:0005524">
    <property type="term" value="F:ATP binding"/>
    <property type="evidence" value="ECO:0007669"/>
    <property type="project" value="UniProtKB-KW"/>
</dbReference>
<feature type="domain" description="Ig-like" evidence="4">
    <location>
        <begin position="1167"/>
        <end position="1246"/>
    </location>
</feature>
<keyword evidence="5" id="KW-0067">ATP-binding</keyword>